<evidence type="ECO:0000256" key="1">
    <source>
        <dbReference type="SAM" id="Coils"/>
    </source>
</evidence>
<dbReference type="PANTHER" id="PTHR47357">
    <property type="entry name" value="COP1-INTERACTIVE PROTEIN 1"/>
    <property type="match status" value="1"/>
</dbReference>
<feature type="coiled-coil region" evidence="1">
    <location>
        <begin position="56"/>
        <end position="90"/>
    </location>
</feature>
<sequence length="219" mass="25496">MSKEKGDEISTIQKKMKDNEMNFTSRIEDLMTRVKILQLETVSLHSQNGKLEAGKRKEASAQAKGFKNQINVLQKELESLHSEKSHLKMKTNEVSENLLRTETLEGEIARKAMTEQELKEKETFLVRRDDQGLEANSLRNQKNRMEELIRSKNQVADQLREEGERMHTRIFELEGKLLDRGGSFSPCLKEYESRVKEASTQIIALRSEVFSFQRIWIPR</sequence>
<evidence type="ECO:0000313" key="2">
    <source>
        <dbReference type="EMBL" id="KAH8522085.1"/>
    </source>
</evidence>
<proteinExistence type="predicted"/>
<protein>
    <submittedName>
        <fullName evidence="2">Uncharacterized protein</fullName>
    </submittedName>
</protein>
<organism evidence="2 3">
    <name type="scientific">Populus deltoides</name>
    <name type="common">Eastern poplar</name>
    <name type="synonym">Eastern cottonwood</name>
    <dbReference type="NCBI Taxonomy" id="3696"/>
    <lineage>
        <taxon>Eukaryota</taxon>
        <taxon>Viridiplantae</taxon>
        <taxon>Streptophyta</taxon>
        <taxon>Embryophyta</taxon>
        <taxon>Tracheophyta</taxon>
        <taxon>Spermatophyta</taxon>
        <taxon>Magnoliopsida</taxon>
        <taxon>eudicotyledons</taxon>
        <taxon>Gunneridae</taxon>
        <taxon>Pentapetalae</taxon>
        <taxon>rosids</taxon>
        <taxon>fabids</taxon>
        <taxon>Malpighiales</taxon>
        <taxon>Salicaceae</taxon>
        <taxon>Saliceae</taxon>
        <taxon>Populus</taxon>
    </lineage>
</organism>
<gene>
    <name evidence="2" type="ORF">H0E87_002919</name>
</gene>
<name>A0A8T2ZXD7_POPDE</name>
<dbReference type="EMBL" id="JACEGQ020000001">
    <property type="protein sequence ID" value="KAH8522085.1"/>
    <property type="molecule type" value="Genomic_DNA"/>
</dbReference>
<dbReference type="GO" id="GO:0005200">
    <property type="term" value="F:structural constituent of cytoskeleton"/>
    <property type="evidence" value="ECO:0007669"/>
    <property type="project" value="TreeGrafter"/>
</dbReference>
<comment type="caution">
    <text evidence="2">The sequence shown here is derived from an EMBL/GenBank/DDBJ whole genome shotgun (WGS) entry which is preliminary data.</text>
</comment>
<feature type="coiled-coil region" evidence="1">
    <location>
        <begin position="135"/>
        <end position="162"/>
    </location>
</feature>
<keyword evidence="3" id="KW-1185">Reference proteome</keyword>
<dbReference type="PANTHER" id="PTHR47357:SF4">
    <property type="entry name" value="MYOSIN HEAVY CHAIN-LIKE PROTEIN"/>
    <property type="match status" value="1"/>
</dbReference>
<evidence type="ECO:0000313" key="3">
    <source>
        <dbReference type="Proteomes" id="UP000807159"/>
    </source>
</evidence>
<reference evidence="2" key="1">
    <citation type="journal article" date="2021" name="J. Hered.">
        <title>Genome Assembly of Salicaceae Populus deltoides (Eastern Cottonwood) I-69 Based on Nanopore Sequencing and Hi-C Technologies.</title>
        <authorList>
            <person name="Bai S."/>
            <person name="Wu H."/>
            <person name="Zhang J."/>
            <person name="Pan Z."/>
            <person name="Zhao W."/>
            <person name="Li Z."/>
            <person name="Tong C."/>
        </authorList>
    </citation>
    <scope>NUCLEOTIDE SEQUENCE</scope>
    <source>
        <tissue evidence="2">Leaf</tissue>
    </source>
</reference>
<dbReference type="Proteomes" id="UP000807159">
    <property type="component" value="Chromosome 1"/>
</dbReference>
<dbReference type="GO" id="GO:0005856">
    <property type="term" value="C:cytoskeleton"/>
    <property type="evidence" value="ECO:0007669"/>
    <property type="project" value="TreeGrafter"/>
</dbReference>
<keyword evidence="1" id="KW-0175">Coiled coil</keyword>
<accession>A0A8T2ZXD7</accession>
<dbReference type="AlphaFoldDB" id="A0A8T2ZXD7"/>